<keyword evidence="2" id="KW-1185">Reference proteome</keyword>
<accession>M7MX86</accession>
<dbReference type="Proteomes" id="UP000012015">
    <property type="component" value="Unassembled WGS sequence"/>
</dbReference>
<sequence length="31" mass="3375">MLFGVGGKIPESGCWDASGDTWFTKAYKQHG</sequence>
<evidence type="ECO:0000313" key="1">
    <source>
        <dbReference type="EMBL" id="EMQ99671.1"/>
    </source>
</evidence>
<proteinExistence type="predicted"/>
<dbReference type="STRING" id="1276920.ADIAG_00771"/>
<dbReference type="AlphaFoldDB" id="M7MX86"/>
<organism evidence="1 2">
    <name type="scientific">Paeniglutamicibacter gangotriensis Lz1y</name>
    <dbReference type="NCBI Taxonomy" id="1276920"/>
    <lineage>
        <taxon>Bacteria</taxon>
        <taxon>Bacillati</taxon>
        <taxon>Actinomycetota</taxon>
        <taxon>Actinomycetes</taxon>
        <taxon>Micrococcales</taxon>
        <taxon>Micrococcaceae</taxon>
        <taxon>Paeniglutamicibacter</taxon>
    </lineage>
</organism>
<comment type="caution">
    <text evidence="1">The sequence shown here is derived from an EMBL/GenBank/DDBJ whole genome shotgun (WGS) entry which is preliminary data.</text>
</comment>
<name>M7MX86_9MICC</name>
<gene>
    <name evidence="1" type="ORF">ADIAG_00771</name>
</gene>
<protein>
    <submittedName>
        <fullName evidence="1">Uncharacterized protein</fullName>
    </submittedName>
</protein>
<evidence type="ECO:0000313" key="2">
    <source>
        <dbReference type="Proteomes" id="UP000012015"/>
    </source>
</evidence>
<dbReference type="EMBL" id="AOCK01000002">
    <property type="protein sequence ID" value="EMQ99671.1"/>
    <property type="molecule type" value="Genomic_DNA"/>
</dbReference>
<reference evidence="1 2" key="1">
    <citation type="journal article" date="2013" name="Genome Announc.">
        <title>Draft Genome Sequence of Arthrobacter gangotriensis Strain Lz1yT, Isolated from a Penguin Rookery Soil Sample Collected in Antarctica, near the Indian Station Dakshin Gangotri.</title>
        <authorList>
            <person name="Shivaji S."/>
            <person name="Ara S."/>
            <person name="Bandi S."/>
            <person name="Singh A."/>
            <person name="Kumar Pinnaka A."/>
        </authorList>
    </citation>
    <scope>NUCLEOTIDE SEQUENCE [LARGE SCALE GENOMIC DNA]</scope>
    <source>
        <strain evidence="1 2">Lz1y</strain>
    </source>
</reference>